<dbReference type="AlphaFoldDB" id="A0A0P1B3K2"/>
<evidence type="ECO:0000313" key="1">
    <source>
        <dbReference type="EMBL" id="CEG48684.1"/>
    </source>
</evidence>
<accession>A0A0P1B3K2</accession>
<evidence type="ECO:0000313" key="2">
    <source>
        <dbReference type="Proteomes" id="UP000054928"/>
    </source>
</evidence>
<protein>
    <submittedName>
        <fullName evidence="1">Uncharacterized protein</fullName>
    </submittedName>
</protein>
<keyword evidence="2" id="KW-1185">Reference proteome</keyword>
<organism evidence="1 2">
    <name type="scientific">Plasmopara halstedii</name>
    <name type="common">Downy mildew of sunflower</name>
    <dbReference type="NCBI Taxonomy" id="4781"/>
    <lineage>
        <taxon>Eukaryota</taxon>
        <taxon>Sar</taxon>
        <taxon>Stramenopiles</taxon>
        <taxon>Oomycota</taxon>
        <taxon>Peronosporomycetes</taxon>
        <taxon>Peronosporales</taxon>
        <taxon>Peronosporaceae</taxon>
        <taxon>Plasmopara</taxon>
    </lineage>
</organism>
<dbReference type="RefSeq" id="XP_036263463.1">
    <property type="nucleotide sequence ID" value="XM_036407218.1"/>
</dbReference>
<proteinExistence type="predicted"/>
<dbReference type="Proteomes" id="UP000054928">
    <property type="component" value="Unassembled WGS sequence"/>
</dbReference>
<name>A0A0P1B3K2_PLAHL</name>
<dbReference type="GeneID" id="59052941"/>
<reference evidence="2" key="1">
    <citation type="submission" date="2014-09" db="EMBL/GenBank/DDBJ databases">
        <authorList>
            <person name="Sharma Rahul"/>
            <person name="Thines Marco"/>
        </authorList>
    </citation>
    <scope>NUCLEOTIDE SEQUENCE [LARGE SCALE GENOMIC DNA]</scope>
</reference>
<sequence length="117" mass="13559">MLCVRSDHIISVRFLIRLFLSNRLCQLCHRRGGPFVIVLYHIVLMSSFLFSSDNPGYHHRGPEILRGGPVDFTLILLVRPTLTLEHLHQHVVSSRYYVDLILVFSGRLLCFESSRCH</sequence>
<dbReference type="EMBL" id="CCYD01002939">
    <property type="protein sequence ID" value="CEG48684.1"/>
    <property type="molecule type" value="Genomic_DNA"/>
</dbReference>